<name>A0A1C4E3J7_9BACT</name>
<sequence>MKKSLLLCVCLLAAQRIIAQTPSPLLSAATKTAVVTRLQKALTDHYVFLDTARNMGNYVSQRLQSGAYNTLTTPDEFSQALTADLRHIYRDMHLNIYFDSLFAASLEDTTRHTPPSDTPDGGDQNYGFRKIELLHGNVGYILLDGFHEPTPAAKGTVQAVFNTLRHCNALVLDLRFNGGGSPDMVQYICSFLLPPNTHINDLYQRRNNTTERFYTLPVDSSHYFENIPVYVLTSHRTFSAAEECSYNLQTQHRVTLVGDTTGGGAHPVAPVTIGHGFIGNIPYARAINPVTLKNWEGTGVAPDINVAASTALDAALLHYYNTQLRTAKDAARIRKLQWAKDLTVARIYPPQLDSATLKAYTGHFDEREVTYANGQLYILRNGQQQQLLPLSATTFKLADYDYVKLTFSKQAQEIIYEYDDGFTTVVKRKD</sequence>
<evidence type="ECO:0000259" key="2">
    <source>
        <dbReference type="SMART" id="SM00245"/>
    </source>
</evidence>
<dbReference type="PANTHER" id="PTHR11261">
    <property type="entry name" value="INTERPHOTORECEPTOR RETINOID-BINDING PROTEIN"/>
    <property type="match status" value="1"/>
</dbReference>
<evidence type="ECO:0000313" key="3">
    <source>
        <dbReference type="EMBL" id="SCC38193.1"/>
    </source>
</evidence>
<dbReference type="Gene3D" id="3.30.750.44">
    <property type="match status" value="1"/>
</dbReference>
<dbReference type="EMBL" id="FMAR01000007">
    <property type="protein sequence ID" value="SCC38193.1"/>
    <property type="molecule type" value="Genomic_DNA"/>
</dbReference>
<dbReference type="RefSeq" id="WP_089712272.1">
    <property type="nucleotide sequence ID" value="NZ_FMAR01000007.1"/>
</dbReference>
<dbReference type="STRING" id="1335309.GA0116948_10768"/>
<keyword evidence="1" id="KW-0732">Signal</keyword>
<feature type="domain" description="Tail specific protease" evidence="2">
    <location>
        <begin position="78"/>
        <end position="307"/>
    </location>
</feature>
<reference evidence="3 4" key="1">
    <citation type="submission" date="2016-08" db="EMBL/GenBank/DDBJ databases">
        <authorList>
            <person name="Seilhamer J.J."/>
        </authorList>
    </citation>
    <scope>NUCLEOTIDE SEQUENCE [LARGE SCALE GENOMIC DNA]</scope>
    <source>
        <strain evidence="3 4">A37T2</strain>
    </source>
</reference>
<dbReference type="GO" id="GO:0008236">
    <property type="term" value="F:serine-type peptidase activity"/>
    <property type="evidence" value="ECO:0007669"/>
    <property type="project" value="InterPro"/>
</dbReference>
<dbReference type="InterPro" id="IPR029045">
    <property type="entry name" value="ClpP/crotonase-like_dom_sf"/>
</dbReference>
<dbReference type="AlphaFoldDB" id="A0A1C4E3J7"/>
<dbReference type="Gene3D" id="3.90.226.10">
    <property type="entry name" value="2-enoyl-CoA Hydratase, Chain A, domain 1"/>
    <property type="match status" value="1"/>
</dbReference>
<dbReference type="Proteomes" id="UP000242818">
    <property type="component" value="Unassembled WGS sequence"/>
</dbReference>
<dbReference type="Pfam" id="PF11918">
    <property type="entry name" value="Peptidase_S41_N"/>
    <property type="match status" value="1"/>
</dbReference>
<dbReference type="SMART" id="SM00245">
    <property type="entry name" value="TSPc"/>
    <property type="match status" value="1"/>
</dbReference>
<dbReference type="InterPro" id="IPR005151">
    <property type="entry name" value="Tail-specific_protease"/>
</dbReference>
<dbReference type="GO" id="GO:0006508">
    <property type="term" value="P:proteolysis"/>
    <property type="evidence" value="ECO:0007669"/>
    <property type="project" value="InterPro"/>
</dbReference>
<accession>A0A1C4E3J7</accession>
<dbReference type="Pfam" id="PF03572">
    <property type="entry name" value="Peptidase_S41"/>
    <property type="match status" value="1"/>
</dbReference>
<evidence type="ECO:0000313" key="4">
    <source>
        <dbReference type="Proteomes" id="UP000242818"/>
    </source>
</evidence>
<protein>
    <submittedName>
        <fullName evidence="3">N-terminal domain of Peptidase_S41</fullName>
    </submittedName>
</protein>
<gene>
    <name evidence="3" type="ORF">GA0116948_10768</name>
</gene>
<dbReference type="SUPFAM" id="SSF52096">
    <property type="entry name" value="ClpP/crotonase"/>
    <property type="match status" value="1"/>
</dbReference>
<evidence type="ECO:0000256" key="1">
    <source>
        <dbReference type="SAM" id="SignalP"/>
    </source>
</evidence>
<dbReference type="CDD" id="cd07563">
    <property type="entry name" value="Peptidase_S41_IRBP"/>
    <property type="match status" value="1"/>
</dbReference>
<organism evidence="3 4">
    <name type="scientific">Chitinophaga costaii</name>
    <dbReference type="NCBI Taxonomy" id="1335309"/>
    <lineage>
        <taxon>Bacteria</taxon>
        <taxon>Pseudomonadati</taxon>
        <taxon>Bacteroidota</taxon>
        <taxon>Chitinophagia</taxon>
        <taxon>Chitinophagales</taxon>
        <taxon>Chitinophagaceae</taxon>
        <taxon>Chitinophaga</taxon>
    </lineage>
</organism>
<dbReference type="OrthoDB" id="6397760at2"/>
<keyword evidence="4" id="KW-1185">Reference proteome</keyword>
<feature type="signal peptide" evidence="1">
    <location>
        <begin position="1"/>
        <end position="19"/>
    </location>
</feature>
<feature type="chain" id="PRO_5008690864" evidence="1">
    <location>
        <begin position="20"/>
        <end position="430"/>
    </location>
</feature>
<proteinExistence type="predicted"/>
<dbReference type="PANTHER" id="PTHR11261:SF3">
    <property type="entry name" value="RETINOL-BINDING PROTEIN 3"/>
    <property type="match status" value="1"/>
</dbReference>